<evidence type="ECO:0000313" key="7">
    <source>
        <dbReference type="EMBL" id="LAC38114.1"/>
    </source>
</evidence>
<protein>
    <submittedName>
        <fullName evidence="7">FRAS1 related extracellular matrix 3</fullName>
    </submittedName>
</protein>
<keyword evidence="6" id="KW-0812">Transmembrane</keyword>
<dbReference type="GO" id="GO:0009653">
    <property type="term" value="P:anatomical structure morphogenesis"/>
    <property type="evidence" value="ECO:0007669"/>
    <property type="project" value="TreeGrafter"/>
</dbReference>
<dbReference type="PROSITE" id="PS51854">
    <property type="entry name" value="CSPG"/>
    <property type="match status" value="2"/>
</dbReference>
<evidence type="ECO:0000256" key="1">
    <source>
        <dbReference type="ARBA" id="ARBA00022729"/>
    </source>
</evidence>
<dbReference type="InterPro" id="IPR039005">
    <property type="entry name" value="CSPG_rpt"/>
</dbReference>
<reference evidence="7" key="2">
    <citation type="submission" date="2020-03" db="EMBL/GenBank/DDBJ databases">
        <authorList>
            <consortium name="Environmental Genome Science Research Promotion Project"/>
            <person name="Nakajima N."/>
            <person name="Onuma M."/>
            <person name="Endoh D."/>
        </authorList>
    </citation>
    <scope>NUCLEOTIDE SEQUENCE</scope>
</reference>
<keyword evidence="1" id="KW-0732">Signal</keyword>
<dbReference type="Pfam" id="PF16184">
    <property type="entry name" value="Cadherin_3"/>
    <property type="match status" value="3"/>
</dbReference>
<dbReference type="EMBL" id="ICPP01005470">
    <property type="protein sequence ID" value="LAC38114.1"/>
    <property type="molecule type" value="Transcribed_RNA"/>
</dbReference>
<feature type="transmembrane region" description="Helical" evidence="6">
    <location>
        <begin position="612"/>
        <end position="638"/>
    </location>
</feature>
<dbReference type="InterPro" id="IPR051561">
    <property type="entry name" value="FRAS1_ECM"/>
</dbReference>
<organism evidence="7">
    <name type="scientific">Hypotaenidia okinawae</name>
    <dbReference type="NCBI Taxonomy" id="2861861"/>
    <lineage>
        <taxon>Eukaryota</taxon>
        <taxon>Metazoa</taxon>
        <taxon>Chordata</taxon>
        <taxon>Craniata</taxon>
        <taxon>Vertebrata</taxon>
        <taxon>Euteleostomi</taxon>
        <taxon>Archelosauria</taxon>
        <taxon>Archosauria</taxon>
        <taxon>Dinosauria</taxon>
        <taxon>Saurischia</taxon>
        <taxon>Theropoda</taxon>
        <taxon>Coelurosauria</taxon>
        <taxon>Aves</taxon>
        <taxon>Neognathae</taxon>
        <taxon>Neoaves</taxon>
        <taxon>Gruiformes</taxon>
        <taxon>Rallidae</taxon>
        <taxon>Hypotaenidia</taxon>
    </lineage>
</organism>
<feature type="repeat" description="CSPG" evidence="4">
    <location>
        <begin position="177"/>
        <end position="271"/>
    </location>
</feature>
<keyword evidence="6" id="KW-1133">Transmembrane helix</keyword>
<evidence type="ECO:0000256" key="4">
    <source>
        <dbReference type="PROSITE-ProRule" id="PRU01201"/>
    </source>
</evidence>
<dbReference type="PANTHER" id="PTHR45739:SF14">
    <property type="entry name" value="CHONDROITIN SULFATE PROTEOGLYCAN 4"/>
    <property type="match status" value="1"/>
</dbReference>
<evidence type="ECO:0000256" key="2">
    <source>
        <dbReference type="ARBA" id="ARBA00022737"/>
    </source>
</evidence>
<evidence type="ECO:0000256" key="5">
    <source>
        <dbReference type="SAM" id="MobiDB-lite"/>
    </source>
</evidence>
<evidence type="ECO:0000256" key="6">
    <source>
        <dbReference type="SAM" id="Phobius"/>
    </source>
</evidence>
<feature type="region of interest" description="Disordered" evidence="5">
    <location>
        <begin position="530"/>
        <end position="558"/>
    </location>
</feature>
<accession>A0A6G1RGK0</accession>
<evidence type="ECO:0000256" key="3">
    <source>
        <dbReference type="ARBA" id="ARBA00023180"/>
    </source>
</evidence>
<keyword evidence="6" id="KW-0472">Membrane</keyword>
<sequence>MYEHLQAESVGWSAEDFFTFTVFSPPSALDLQVFHIVISYGITRHDRNSRLLANTGAIVQEGGRVLINKTNLDASNLLFKLPEIQRSMYEVWYQVVSLPQHGMIVVGERNVTKEKPNFSQYILNKYGIVYVHDNSESLTDNFTFTVWLNLKSKSATKPHSEVSEEMFNITVVPVNDQPPELKTKRLHLKVLQGDVSVLGSENLKVEDLDNSPDELKYTVVSNPNNGYLAMKSNLSVSVKDFTQADVDGDKIWFVQDGSSSSGVFYFSVTDGKHRPLYKLFSLEVIPISLVLVNLTNVVLLQGQTSVAITNVQLSAVTNGKSTAIMYEITQPLKYGHLMIGNEKVTKFKQADLYSGRLSYHLTNLSVSREVLEFMLFTAEGNLTGQVLNITVKPLVQVADDMQIPNQAVYKFRSSDLDASELGNLTNSNPRFEVIVPPSHGRIVKRRFVNDTALEDIQTFTQSDIDSGGVLLDVDTNMTGLNLLHDSFSFVLRADGVQPAVGCFRYSVTPHSPPLAQGFLTEVPPVTSTTTSKIHSTSKYEALGSPQNKDPTVAPQKTRPTMWPERNRWENLHEEGPLLNLAMGTSGSLGTKTITQVNGRSAREQAAESTNPWYIIVPLVLVSVVLIVAVFTACILLMCQKKKTKPLVKNQTDAVTTSPDHSRSLERSLTVPSVTVTPLLKGVERNTASAFSTARHEELLPAVGSPAVGRALQNSWLNLGPDMIQYCRKTNPTLKRNQYWV</sequence>
<dbReference type="PANTHER" id="PTHR45739">
    <property type="entry name" value="MATRIX PROTEIN, PUTATIVE-RELATED"/>
    <property type="match status" value="1"/>
</dbReference>
<proteinExistence type="predicted"/>
<reference evidence="7" key="1">
    <citation type="submission" date="2020-03" db="EMBL/GenBank/DDBJ databases">
        <title>Okinawa Rail whole genome shotgun sequence.</title>
        <authorList>
            <person name="Nakajima N."/>
            <person name="Onuma M."/>
            <person name="Endoh D."/>
        </authorList>
    </citation>
    <scope>NUCLEOTIDE SEQUENCE</scope>
</reference>
<name>A0A6G1RGK0_9GRUI</name>
<dbReference type="AlphaFoldDB" id="A0A6G1RGK0"/>
<keyword evidence="2" id="KW-0677">Repeat</keyword>
<feature type="repeat" description="CSPG" evidence="4">
    <location>
        <begin position="48"/>
        <end position="147"/>
    </location>
</feature>
<keyword evidence="3" id="KW-0325">Glycoprotein</keyword>